<keyword evidence="3" id="KW-1185">Reference proteome</keyword>
<accession>A0A518DZZ5</accession>
<dbReference type="AlphaFoldDB" id="A0A518DZZ5"/>
<reference evidence="2 3" key="1">
    <citation type="submission" date="2019-02" db="EMBL/GenBank/DDBJ databases">
        <title>Deep-cultivation of Planctomycetes and their phenomic and genomic characterization uncovers novel biology.</title>
        <authorList>
            <person name="Wiegand S."/>
            <person name="Jogler M."/>
            <person name="Boedeker C."/>
            <person name="Pinto D."/>
            <person name="Vollmers J."/>
            <person name="Rivas-Marin E."/>
            <person name="Kohn T."/>
            <person name="Peeters S.H."/>
            <person name="Heuer A."/>
            <person name="Rast P."/>
            <person name="Oberbeckmann S."/>
            <person name="Bunk B."/>
            <person name="Jeske O."/>
            <person name="Meyerdierks A."/>
            <person name="Storesund J.E."/>
            <person name="Kallscheuer N."/>
            <person name="Luecker S."/>
            <person name="Lage O.M."/>
            <person name="Pohl T."/>
            <person name="Merkel B.J."/>
            <person name="Hornburger P."/>
            <person name="Mueller R.-W."/>
            <person name="Bruemmer F."/>
            <person name="Labrenz M."/>
            <person name="Spormann A.M."/>
            <person name="Op den Camp H."/>
            <person name="Overmann J."/>
            <person name="Amann R."/>
            <person name="Jetten M.S.M."/>
            <person name="Mascher T."/>
            <person name="Medema M.H."/>
            <person name="Devos D.P."/>
            <person name="Kaster A.-K."/>
            <person name="Ovreas L."/>
            <person name="Rohde M."/>
            <person name="Galperin M.Y."/>
            <person name="Jogler C."/>
        </authorList>
    </citation>
    <scope>NUCLEOTIDE SEQUENCE [LARGE SCALE GENOMIC DNA]</scope>
    <source>
        <strain evidence="2 3">Pla85_3_4</strain>
    </source>
</reference>
<dbReference type="KEGG" id="lcre:Pla8534_52570"/>
<proteinExistence type="predicted"/>
<dbReference type="Proteomes" id="UP000317648">
    <property type="component" value="Chromosome"/>
</dbReference>
<evidence type="ECO:0000256" key="1">
    <source>
        <dbReference type="SAM" id="MobiDB-lite"/>
    </source>
</evidence>
<gene>
    <name evidence="2" type="ORF">Pla8534_52570</name>
</gene>
<feature type="region of interest" description="Disordered" evidence="1">
    <location>
        <begin position="1"/>
        <end position="33"/>
    </location>
</feature>
<evidence type="ECO:0000313" key="3">
    <source>
        <dbReference type="Proteomes" id="UP000317648"/>
    </source>
</evidence>
<evidence type="ECO:0000313" key="2">
    <source>
        <dbReference type="EMBL" id="QDU97409.1"/>
    </source>
</evidence>
<name>A0A518DZZ5_9BACT</name>
<organism evidence="2 3">
    <name type="scientific">Lignipirellula cremea</name>
    <dbReference type="NCBI Taxonomy" id="2528010"/>
    <lineage>
        <taxon>Bacteria</taxon>
        <taxon>Pseudomonadati</taxon>
        <taxon>Planctomycetota</taxon>
        <taxon>Planctomycetia</taxon>
        <taxon>Pirellulales</taxon>
        <taxon>Pirellulaceae</taxon>
        <taxon>Lignipirellula</taxon>
    </lineage>
</organism>
<sequence>MKKEEPSTSSVRGNHSSPEETAGSLSRPGRTARALVEQPALSLIRELQREAVVAAASTEPVFRTLLAARTELLR</sequence>
<protein>
    <submittedName>
        <fullName evidence="2">Uncharacterized protein</fullName>
    </submittedName>
</protein>
<dbReference type="EMBL" id="CP036433">
    <property type="protein sequence ID" value="QDU97409.1"/>
    <property type="molecule type" value="Genomic_DNA"/>
</dbReference>
<feature type="compositionally biased region" description="Polar residues" evidence="1">
    <location>
        <begin position="7"/>
        <end position="16"/>
    </location>
</feature>